<gene>
    <name evidence="2" type="ORF">MKW98_032134</name>
</gene>
<dbReference type="Proteomes" id="UP001202328">
    <property type="component" value="Unassembled WGS sequence"/>
</dbReference>
<evidence type="ECO:0000313" key="2">
    <source>
        <dbReference type="EMBL" id="KAI3903480.1"/>
    </source>
</evidence>
<feature type="region of interest" description="Disordered" evidence="1">
    <location>
        <begin position="124"/>
        <end position="143"/>
    </location>
</feature>
<accession>A0AAD4XCH2</accession>
<dbReference type="AlphaFoldDB" id="A0AAD4XCH2"/>
<evidence type="ECO:0000313" key="3">
    <source>
        <dbReference type="Proteomes" id="UP001202328"/>
    </source>
</evidence>
<organism evidence="2 3">
    <name type="scientific">Papaver atlanticum</name>
    <dbReference type="NCBI Taxonomy" id="357466"/>
    <lineage>
        <taxon>Eukaryota</taxon>
        <taxon>Viridiplantae</taxon>
        <taxon>Streptophyta</taxon>
        <taxon>Embryophyta</taxon>
        <taxon>Tracheophyta</taxon>
        <taxon>Spermatophyta</taxon>
        <taxon>Magnoliopsida</taxon>
        <taxon>Ranunculales</taxon>
        <taxon>Papaveraceae</taxon>
        <taxon>Papaveroideae</taxon>
        <taxon>Papaver</taxon>
    </lineage>
</organism>
<feature type="compositionally biased region" description="Low complexity" evidence="1">
    <location>
        <begin position="15"/>
        <end position="34"/>
    </location>
</feature>
<reference evidence="2" key="1">
    <citation type="submission" date="2022-04" db="EMBL/GenBank/DDBJ databases">
        <title>A functionally conserved STORR gene fusion in Papaver species that diverged 16.8 million years ago.</title>
        <authorList>
            <person name="Catania T."/>
        </authorList>
    </citation>
    <scope>NUCLEOTIDE SEQUENCE</scope>
    <source>
        <strain evidence="2">S-188037</strain>
    </source>
</reference>
<protein>
    <submittedName>
        <fullName evidence="2">Uncharacterized protein</fullName>
    </submittedName>
</protein>
<proteinExistence type="predicted"/>
<name>A0AAD4XCH2_9MAGN</name>
<feature type="region of interest" description="Disordered" evidence="1">
    <location>
        <begin position="1"/>
        <end position="46"/>
    </location>
</feature>
<feature type="compositionally biased region" description="Acidic residues" evidence="1">
    <location>
        <begin position="1"/>
        <end position="12"/>
    </location>
</feature>
<evidence type="ECO:0000256" key="1">
    <source>
        <dbReference type="SAM" id="MobiDB-lite"/>
    </source>
</evidence>
<feature type="compositionally biased region" description="Low complexity" evidence="1">
    <location>
        <begin position="130"/>
        <end position="143"/>
    </location>
</feature>
<comment type="caution">
    <text evidence="2">The sequence shown here is derived from an EMBL/GenBank/DDBJ whole genome shotgun (WGS) entry which is preliminary data.</text>
</comment>
<sequence length="155" mass="17580">MEDFMGDADDEFGFLANDNDLSNTSSSNNSAATNQTEISIHDHDDAISPVTSEELLVKIKKPNSPPFVVNPHQWDEFGFNTPEPFVNPNPYEISWEPKYNILTKRPNPSHYLYNFRPEELEAFNPQDLYPPATSDPAAASSSTAHLWPTFEDYRN</sequence>
<dbReference type="EMBL" id="JAJJMB010011222">
    <property type="protein sequence ID" value="KAI3903480.1"/>
    <property type="molecule type" value="Genomic_DNA"/>
</dbReference>
<keyword evidence="3" id="KW-1185">Reference proteome</keyword>